<dbReference type="InterPro" id="IPR041352">
    <property type="entry name" value="Mtd_N"/>
</dbReference>
<sequence length="463" mass="47101">MPAQTVIQPRRGSAASWTTTNPILAIGEIGLESDTLKTKMGDGSTAWNSLPYEGADKAAVGHTHTVSQLTDATTIGKEILLDATAADVRATIGAGTSNLVIGTTGTTAMAGNKTFNFSEILGTIATAQLPPIAITNVYPVANQAAMLALTAERGDMALRADNGESYILSTDSPSTLADWLMITAPGNVTSVAGRQGAVVLTKADVGLSNVDNTSDANKPLSSAMTTALAGKEAAFAAGTTSQYRRGDKTWQTLDKTAVGLANVDNTADSAKPLSTAMTTALAGKEASLPAGGLTTHYLRGDKTWVTHDKASVGLANVDNTADSAKPVSTAQATAIAAKENTITAGTTAQYYRGDKTWQTLNAAAVGLANVNNTADSAKPVSTAQQTALDLKANLASPTFTGTPTLPAGTLGLTKSTVGLANVDNTADTAKPVSTAQQTALNGKANVTHTHTSVDILSIDGGTP</sequence>
<dbReference type="GeneID" id="77936399"/>
<feature type="domain" description="Major tropism determinant N-terminal" evidence="1">
    <location>
        <begin position="7"/>
        <end position="45"/>
    </location>
</feature>
<dbReference type="Pfam" id="PF18454">
    <property type="entry name" value="Mtd_N"/>
    <property type="match status" value="1"/>
</dbReference>
<dbReference type="KEGG" id="vg:77936399"/>
<name>A0A5B8WID7_9CAUD</name>
<proteinExistence type="predicted"/>
<dbReference type="SUPFAM" id="SSF69349">
    <property type="entry name" value="Phage fibre proteins"/>
    <property type="match status" value="1"/>
</dbReference>
<evidence type="ECO:0000313" key="2">
    <source>
        <dbReference type="EMBL" id="QED11527.1"/>
    </source>
</evidence>
<dbReference type="RefSeq" id="YP_010660403.1">
    <property type="nucleotide sequence ID" value="NC_070877.1"/>
</dbReference>
<reference evidence="2 3" key="1">
    <citation type="submission" date="2019-07" db="EMBL/GenBank/DDBJ databases">
        <authorList>
            <person name="Abdullah A."/>
            <person name="Lima G.C."/>
            <person name="Cuneo C.K."/>
            <person name="Ennest D.C."/>
            <person name="Fritz K.J."/>
            <person name="Johnson B.T."/>
            <person name="Larson S.M."/>
            <person name="Lemunyete M.N."/>
            <person name="Murray M.B."/>
            <person name="Osmond D.E."/>
            <person name="Patras K.A."/>
            <person name="Ransibrahmanakul S."/>
            <person name="Simpson K.A."/>
            <person name="Thull B.S."/>
            <person name="Wetzel S."/>
            <person name="Bonilla J.A."/>
            <person name="Klyczek K."/>
            <person name="Garlena R.A."/>
            <person name="Russell D.A."/>
            <person name="Pope W.H."/>
            <person name="Jacobs-Sera D."/>
            <person name="Hatfull G.F."/>
        </authorList>
    </citation>
    <scope>NUCLEOTIDE SEQUENCE [LARGE SCALE GENOMIC DNA]</scope>
</reference>
<protein>
    <submittedName>
        <fullName evidence="2">Minor tail protein</fullName>
    </submittedName>
</protein>
<dbReference type="EMBL" id="MN183282">
    <property type="protein sequence ID" value="QED11527.1"/>
    <property type="molecule type" value="Genomic_DNA"/>
</dbReference>
<dbReference type="Pfam" id="PF12789">
    <property type="entry name" value="PTR"/>
    <property type="match status" value="2"/>
</dbReference>
<dbReference type="Proteomes" id="UP000321915">
    <property type="component" value="Segment"/>
</dbReference>
<evidence type="ECO:0000313" key="3">
    <source>
        <dbReference type="Proteomes" id="UP000321915"/>
    </source>
</evidence>
<keyword evidence="3" id="KW-1185">Reference proteome</keyword>
<evidence type="ECO:0000259" key="1">
    <source>
        <dbReference type="Pfam" id="PF18454"/>
    </source>
</evidence>
<gene>
    <name evidence="2" type="primary">37</name>
    <name evidence="2" type="ORF">SEA_QUI_37</name>
</gene>
<accession>A0A5B8WID7</accession>
<organism evidence="2 3">
    <name type="scientific">Arthrobacter phage Qui</name>
    <dbReference type="NCBI Taxonomy" id="2603260"/>
    <lineage>
        <taxon>Viruses</taxon>
        <taxon>Duplodnaviria</taxon>
        <taxon>Heunggongvirae</taxon>
        <taxon>Uroviricota</taxon>
        <taxon>Caudoviricetes</taxon>
        <taxon>Quivirus</taxon>
        <taxon>Quivirus qui</taxon>
    </lineage>
</organism>